<feature type="transmembrane region" description="Helical" evidence="1">
    <location>
        <begin position="41"/>
        <end position="61"/>
    </location>
</feature>
<gene>
    <name evidence="2" type="ORF">ETAA1_00430</name>
</gene>
<keyword evidence="1" id="KW-1133">Transmembrane helix</keyword>
<keyword evidence="1" id="KW-0812">Transmembrane</keyword>
<evidence type="ECO:0000256" key="1">
    <source>
        <dbReference type="SAM" id="Phobius"/>
    </source>
</evidence>
<accession>A0A517XKZ1</accession>
<protein>
    <submittedName>
        <fullName evidence="2">Uncharacterized protein</fullName>
    </submittedName>
</protein>
<organism evidence="2 3">
    <name type="scientific">Urbifossiella limnaea</name>
    <dbReference type="NCBI Taxonomy" id="2528023"/>
    <lineage>
        <taxon>Bacteria</taxon>
        <taxon>Pseudomonadati</taxon>
        <taxon>Planctomycetota</taxon>
        <taxon>Planctomycetia</taxon>
        <taxon>Gemmatales</taxon>
        <taxon>Gemmataceae</taxon>
        <taxon>Urbifossiella</taxon>
    </lineage>
</organism>
<feature type="transmembrane region" description="Helical" evidence="1">
    <location>
        <begin position="73"/>
        <end position="95"/>
    </location>
</feature>
<name>A0A517XKZ1_9BACT</name>
<evidence type="ECO:0000313" key="2">
    <source>
        <dbReference type="EMBL" id="QDU18160.1"/>
    </source>
</evidence>
<dbReference type="EMBL" id="CP036273">
    <property type="protein sequence ID" value="QDU18160.1"/>
    <property type="molecule type" value="Genomic_DNA"/>
</dbReference>
<feature type="transmembrane region" description="Helical" evidence="1">
    <location>
        <begin position="101"/>
        <end position="123"/>
    </location>
</feature>
<keyword evidence="3" id="KW-1185">Reference proteome</keyword>
<proteinExistence type="predicted"/>
<reference evidence="2 3" key="1">
    <citation type="submission" date="2019-02" db="EMBL/GenBank/DDBJ databases">
        <title>Deep-cultivation of Planctomycetes and their phenomic and genomic characterization uncovers novel biology.</title>
        <authorList>
            <person name="Wiegand S."/>
            <person name="Jogler M."/>
            <person name="Boedeker C."/>
            <person name="Pinto D."/>
            <person name="Vollmers J."/>
            <person name="Rivas-Marin E."/>
            <person name="Kohn T."/>
            <person name="Peeters S.H."/>
            <person name="Heuer A."/>
            <person name="Rast P."/>
            <person name="Oberbeckmann S."/>
            <person name="Bunk B."/>
            <person name="Jeske O."/>
            <person name="Meyerdierks A."/>
            <person name="Storesund J.E."/>
            <person name="Kallscheuer N."/>
            <person name="Luecker S."/>
            <person name="Lage O.M."/>
            <person name="Pohl T."/>
            <person name="Merkel B.J."/>
            <person name="Hornburger P."/>
            <person name="Mueller R.-W."/>
            <person name="Bruemmer F."/>
            <person name="Labrenz M."/>
            <person name="Spormann A.M."/>
            <person name="Op den Camp H."/>
            <person name="Overmann J."/>
            <person name="Amann R."/>
            <person name="Jetten M.S.M."/>
            <person name="Mascher T."/>
            <person name="Medema M.H."/>
            <person name="Devos D.P."/>
            <person name="Kaster A.-K."/>
            <person name="Ovreas L."/>
            <person name="Rohde M."/>
            <person name="Galperin M.Y."/>
            <person name="Jogler C."/>
        </authorList>
    </citation>
    <scope>NUCLEOTIDE SEQUENCE [LARGE SCALE GENOMIC DNA]</scope>
    <source>
        <strain evidence="2 3">ETA_A1</strain>
    </source>
</reference>
<sequence>MRNPGRRIRGAIGTGLAWGTWLGAGVLVARVPGVDSDLPFVYQFAPFGILSGVIFSEALVAIERRRRLDRVSLSLAAGWGAVSGLLSAVVVAALRGDVSEVLVFGPVLALAGAACAAGTLALARRPERAPLAGPGGSTAA</sequence>
<dbReference type="KEGG" id="uli:ETAA1_00430"/>
<dbReference type="Proteomes" id="UP000319576">
    <property type="component" value="Chromosome"/>
</dbReference>
<feature type="transmembrane region" description="Helical" evidence="1">
    <location>
        <begin position="12"/>
        <end position="29"/>
    </location>
</feature>
<dbReference type="RefSeq" id="WP_145233248.1">
    <property type="nucleotide sequence ID" value="NZ_CP036273.1"/>
</dbReference>
<evidence type="ECO:0000313" key="3">
    <source>
        <dbReference type="Proteomes" id="UP000319576"/>
    </source>
</evidence>
<keyword evidence="1" id="KW-0472">Membrane</keyword>
<dbReference type="AlphaFoldDB" id="A0A517XKZ1"/>